<dbReference type="PANTHER" id="PTHR11571:SF252">
    <property type="entry name" value="GLUTATHIONE S-TRANSFERASE"/>
    <property type="match status" value="1"/>
</dbReference>
<dbReference type="Pfam" id="PF14497">
    <property type="entry name" value="GST_C_3"/>
    <property type="match status" value="1"/>
</dbReference>
<dbReference type="InterPro" id="IPR036249">
    <property type="entry name" value="Thioredoxin-like_sf"/>
</dbReference>
<evidence type="ECO:0000313" key="4">
    <source>
        <dbReference type="Proteomes" id="UP000332933"/>
    </source>
</evidence>
<accession>A0A485L174</accession>
<keyword evidence="4" id="KW-1185">Reference proteome</keyword>
<organism evidence="3 4">
    <name type="scientific">Aphanomyces stellatus</name>
    <dbReference type="NCBI Taxonomy" id="120398"/>
    <lineage>
        <taxon>Eukaryota</taxon>
        <taxon>Sar</taxon>
        <taxon>Stramenopiles</taxon>
        <taxon>Oomycota</taxon>
        <taxon>Saprolegniomycetes</taxon>
        <taxon>Saprolegniales</taxon>
        <taxon>Verrucalvaceae</taxon>
        <taxon>Aphanomyces</taxon>
    </lineage>
</organism>
<dbReference type="Proteomes" id="UP000332933">
    <property type="component" value="Unassembled WGS sequence"/>
</dbReference>
<dbReference type="GO" id="GO:0004364">
    <property type="term" value="F:glutathione transferase activity"/>
    <property type="evidence" value="ECO:0007669"/>
    <property type="project" value="TreeGrafter"/>
</dbReference>
<proteinExistence type="predicted"/>
<dbReference type="AlphaFoldDB" id="A0A485L174"/>
<name>A0A485L174_9STRA</name>
<dbReference type="OrthoDB" id="420389at2759"/>
<evidence type="ECO:0000259" key="1">
    <source>
        <dbReference type="PROSITE" id="PS50404"/>
    </source>
</evidence>
<gene>
    <name evidence="3" type="primary">Aste57867_14646</name>
    <name evidence="2" type="ORF">As57867_014591</name>
    <name evidence="3" type="ORF">ASTE57867_14646</name>
</gene>
<dbReference type="PANTHER" id="PTHR11571">
    <property type="entry name" value="GLUTATHIONE S-TRANSFERASE"/>
    <property type="match status" value="1"/>
</dbReference>
<dbReference type="InterPro" id="IPR004046">
    <property type="entry name" value="GST_C"/>
</dbReference>
<reference evidence="3 4" key="1">
    <citation type="submission" date="2019-03" db="EMBL/GenBank/DDBJ databases">
        <authorList>
            <person name="Gaulin E."/>
            <person name="Dumas B."/>
        </authorList>
    </citation>
    <scope>NUCLEOTIDE SEQUENCE [LARGE SCALE GENOMIC DNA]</scope>
    <source>
        <strain evidence="3">CBS 568.67</strain>
    </source>
</reference>
<dbReference type="SUPFAM" id="SSF52833">
    <property type="entry name" value="Thioredoxin-like"/>
    <property type="match status" value="1"/>
</dbReference>
<evidence type="ECO:0000313" key="2">
    <source>
        <dbReference type="EMBL" id="KAF0694478.1"/>
    </source>
</evidence>
<feature type="domain" description="GST N-terminal" evidence="1">
    <location>
        <begin position="4"/>
        <end position="83"/>
    </location>
</feature>
<evidence type="ECO:0000313" key="3">
    <source>
        <dbReference type="EMBL" id="VFT91465.1"/>
    </source>
</evidence>
<dbReference type="Gene3D" id="1.20.1050.130">
    <property type="match status" value="1"/>
</dbReference>
<reference evidence="2" key="2">
    <citation type="submission" date="2019-06" db="EMBL/GenBank/DDBJ databases">
        <title>Genomics analysis of Aphanomyces spp. identifies a new class of oomycete effector associated with host adaptation.</title>
        <authorList>
            <person name="Gaulin E."/>
        </authorList>
    </citation>
    <scope>NUCLEOTIDE SEQUENCE</scope>
    <source>
        <strain evidence="2">CBS 578.67</strain>
    </source>
</reference>
<dbReference type="InterPro" id="IPR050213">
    <property type="entry name" value="GST_superfamily"/>
</dbReference>
<protein>
    <submittedName>
        <fullName evidence="3">Aste57867_14646 protein</fullName>
    </submittedName>
</protein>
<dbReference type="InterPro" id="IPR036282">
    <property type="entry name" value="Glutathione-S-Trfase_C_sf"/>
</dbReference>
<dbReference type="PROSITE" id="PS50404">
    <property type="entry name" value="GST_NTER"/>
    <property type="match status" value="1"/>
</dbReference>
<dbReference type="Pfam" id="PF02798">
    <property type="entry name" value="GST_N"/>
    <property type="match status" value="1"/>
</dbReference>
<dbReference type="CDD" id="cd03039">
    <property type="entry name" value="GST_N_Sigma_like"/>
    <property type="match status" value="1"/>
</dbReference>
<dbReference type="InterPro" id="IPR004045">
    <property type="entry name" value="Glutathione_S-Trfase_N"/>
</dbReference>
<dbReference type="GO" id="GO:0006749">
    <property type="term" value="P:glutathione metabolic process"/>
    <property type="evidence" value="ECO:0007669"/>
    <property type="project" value="TreeGrafter"/>
</dbReference>
<dbReference type="EMBL" id="VJMH01005566">
    <property type="protein sequence ID" value="KAF0694478.1"/>
    <property type="molecule type" value="Genomic_DNA"/>
</dbReference>
<dbReference type="SUPFAM" id="SSF47616">
    <property type="entry name" value="GST C-terminal domain-like"/>
    <property type="match status" value="1"/>
</dbReference>
<dbReference type="EMBL" id="CAADRA010005587">
    <property type="protein sequence ID" value="VFT91465.1"/>
    <property type="molecule type" value="Genomic_DNA"/>
</dbReference>
<sequence>MKSPPITLRYFDIAGRAEITRLLLHYADVPFIDRRIPHKLFPHLKPRLNLPLGSLPTLEVGNETFGETLAIARYAATLSRLYPSDDHITACASETVAARINEMMIALFCVLYMKETCPTKNKKKLHAVRRMVTSSLMQMEMQAASRAAFFARRTWIDVYLFDLVMNVLLPFHATLAIPFNQYPKLAAIVGAVRHAPELASYLSKQNTTKL</sequence>